<dbReference type="EMBL" id="BGPR01058038">
    <property type="protein sequence ID" value="GBO34233.1"/>
    <property type="molecule type" value="Genomic_DNA"/>
</dbReference>
<name>A0A4Y2W990_ARAVE</name>
<accession>A0A4Y2W990</accession>
<protein>
    <submittedName>
        <fullName evidence="1">Uncharacterized protein</fullName>
    </submittedName>
</protein>
<evidence type="ECO:0000313" key="1">
    <source>
        <dbReference type="EMBL" id="GBO34233.1"/>
    </source>
</evidence>
<comment type="caution">
    <text evidence="1">The sequence shown here is derived from an EMBL/GenBank/DDBJ whole genome shotgun (WGS) entry which is preliminary data.</text>
</comment>
<sequence length="193" mass="21351">MAIWQSCHRIVMPLGWDKGSNGLYLPLDLARTDVVCGLFNLGCKRVQPNMEGVTRLRPYPTPLITIDMFAIIKWIYKWLVSVLGTSHGSDPSDPPVDKLFLSSPLPASLPVMPHNRKGAPRDLSPLCLHLNDNQHPGTEGGVTASRDEYMSRPEMVVTQPQTYCTQQGNENPCTYLAASACIEVSLVGKLEIY</sequence>
<proteinExistence type="predicted"/>
<dbReference type="AlphaFoldDB" id="A0A4Y2W990"/>
<reference evidence="1 2" key="1">
    <citation type="journal article" date="2019" name="Sci. Rep.">
        <title>Orb-weaving spider Araneus ventricosus genome elucidates the spidroin gene catalogue.</title>
        <authorList>
            <person name="Kono N."/>
            <person name="Nakamura H."/>
            <person name="Ohtoshi R."/>
            <person name="Moran D.A.P."/>
            <person name="Shinohara A."/>
            <person name="Yoshida Y."/>
            <person name="Fujiwara M."/>
            <person name="Mori M."/>
            <person name="Tomita M."/>
            <person name="Arakawa K."/>
        </authorList>
    </citation>
    <scope>NUCLEOTIDE SEQUENCE [LARGE SCALE GENOMIC DNA]</scope>
</reference>
<keyword evidence="2" id="KW-1185">Reference proteome</keyword>
<organism evidence="1 2">
    <name type="scientific">Araneus ventricosus</name>
    <name type="common">Orbweaver spider</name>
    <name type="synonym">Epeira ventricosa</name>
    <dbReference type="NCBI Taxonomy" id="182803"/>
    <lineage>
        <taxon>Eukaryota</taxon>
        <taxon>Metazoa</taxon>
        <taxon>Ecdysozoa</taxon>
        <taxon>Arthropoda</taxon>
        <taxon>Chelicerata</taxon>
        <taxon>Arachnida</taxon>
        <taxon>Araneae</taxon>
        <taxon>Araneomorphae</taxon>
        <taxon>Entelegynae</taxon>
        <taxon>Araneoidea</taxon>
        <taxon>Araneidae</taxon>
        <taxon>Araneus</taxon>
    </lineage>
</organism>
<gene>
    <name evidence="1" type="ORF">AVEN_221121_1</name>
</gene>
<evidence type="ECO:0000313" key="2">
    <source>
        <dbReference type="Proteomes" id="UP000499080"/>
    </source>
</evidence>
<dbReference type="Proteomes" id="UP000499080">
    <property type="component" value="Unassembled WGS sequence"/>
</dbReference>